<proteinExistence type="inferred from homology"/>
<sequence>MKDDVSSIGIYGIGGVGKTSLLGYINDQLLQRPSLFENVFWVTVTQDFSIDKLQDLIAKAVDLDLSNEEDEKKRAVKLSNGLIAKKKFVLILDDLWNHFSPEKVGVPVGVNGCKLILSSRSLRVCRQMCGQEKIKVEPLNEDEAWTLFMKKLALNVELPSEVIEIAKCVAKECAGLPPMIIAMAGSMKQVDDIGQWNNALKKLKESKSEEGGMEADMFNIIKFSYENLNDTALQQAFLYSALLPVDFGISREDLVEYMIVEGIVVKRKSRQAESDKGHAMLNKLENACLIESFTRGGSFFTQLNGLAVLDLSETAIKSLPGSISDLLEELPEGMQSLSNVRYLDLSHTRLKQLSAGILPKLCRLQVLRVLFSSETQVTLKGDELACLKRLEALECNFCDLIDFSKFVKSWEETQPPRAYYFIAGPAVPSLSGIHKTIQVLEIVQCHDMTSLCVVSSMKHAVKLKSLVIRDCNGVECLLSLSSISPDTLQSLETLHLLSLKNLCDLFTGQRAPPPPFPCNGTFSSLKTCKICGCPSIKELFPAGLMQNLKNLEVIEVLECKKMETIIAAAGGGGFMGEESNFSTSNPSGYSTDISLPKLRVLTLVCLPELQSIYNEGRIVSPLEEITAVDCLKLKRIAFSLPTPCLGKIKLKAYPKQWWDSVELHF</sequence>
<dbReference type="Gene3D" id="1.10.8.430">
    <property type="entry name" value="Helical domain of apoptotic protease-activating factors"/>
    <property type="match status" value="1"/>
</dbReference>
<dbReference type="PANTHER" id="PTHR33463">
    <property type="entry name" value="NB-ARC DOMAIN-CONTAINING PROTEIN-RELATED"/>
    <property type="match status" value="1"/>
</dbReference>
<dbReference type="InterPro" id="IPR032675">
    <property type="entry name" value="LRR_dom_sf"/>
</dbReference>
<dbReference type="Gene3D" id="3.80.10.10">
    <property type="entry name" value="Ribonuclease Inhibitor"/>
    <property type="match status" value="1"/>
</dbReference>
<comment type="similarity">
    <text evidence="1">Belongs to the disease resistance NB-LRR family.</text>
</comment>
<keyword evidence="2" id="KW-0547">Nucleotide-binding</keyword>
<evidence type="ECO:0000256" key="4">
    <source>
        <dbReference type="ARBA" id="ARBA00022840"/>
    </source>
</evidence>
<gene>
    <name evidence="7" type="ORF">SVIM_LOCUS483509</name>
</gene>
<evidence type="ECO:0000256" key="3">
    <source>
        <dbReference type="ARBA" id="ARBA00022821"/>
    </source>
</evidence>
<keyword evidence="4" id="KW-0067">ATP-binding</keyword>
<dbReference type="Pfam" id="PF23247">
    <property type="entry name" value="LRR_RPS2"/>
    <property type="match status" value="1"/>
</dbReference>
<feature type="domain" description="Disease resistance protein At4g27190-like leucine-rich repeats" evidence="6">
    <location>
        <begin position="519"/>
        <end position="636"/>
    </location>
</feature>
<dbReference type="PANTHER" id="PTHR33463:SF187">
    <property type="entry name" value="AND NB-ARC DOMAIN DISEASE RESISTANCE PROTEIN, PUTATIVE-RELATED"/>
    <property type="match status" value="1"/>
</dbReference>
<dbReference type="InterPro" id="IPR002182">
    <property type="entry name" value="NB-ARC"/>
</dbReference>
<evidence type="ECO:0000256" key="2">
    <source>
        <dbReference type="ARBA" id="ARBA00022741"/>
    </source>
</evidence>
<evidence type="ECO:0000259" key="5">
    <source>
        <dbReference type="Pfam" id="PF00931"/>
    </source>
</evidence>
<dbReference type="EMBL" id="CAADRP010002207">
    <property type="protein sequence ID" value="VFU63475.1"/>
    <property type="molecule type" value="Genomic_DNA"/>
</dbReference>
<protein>
    <submittedName>
        <fullName evidence="7">Uncharacterized protein</fullName>
    </submittedName>
</protein>
<dbReference type="InterPro" id="IPR042197">
    <property type="entry name" value="Apaf_helical"/>
</dbReference>
<accession>A0A6N2NFX5</accession>
<dbReference type="AlphaFoldDB" id="A0A6N2NFX5"/>
<dbReference type="InterPro" id="IPR027417">
    <property type="entry name" value="P-loop_NTPase"/>
</dbReference>
<evidence type="ECO:0000313" key="7">
    <source>
        <dbReference type="EMBL" id="VFU63475.1"/>
    </source>
</evidence>
<reference evidence="7" key="1">
    <citation type="submission" date="2019-03" db="EMBL/GenBank/DDBJ databases">
        <authorList>
            <person name="Mank J."/>
            <person name="Almeida P."/>
        </authorList>
    </citation>
    <scope>NUCLEOTIDE SEQUENCE</scope>
    <source>
        <strain evidence="7">78183</strain>
    </source>
</reference>
<dbReference type="GO" id="GO:0005524">
    <property type="term" value="F:ATP binding"/>
    <property type="evidence" value="ECO:0007669"/>
    <property type="project" value="UniProtKB-KW"/>
</dbReference>
<dbReference type="SUPFAM" id="SSF52058">
    <property type="entry name" value="L domain-like"/>
    <property type="match status" value="1"/>
</dbReference>
<dbReference type="SUPFAM" id="SSF52540">
    <property type="entry name" value="P-loop containing nucleoside triphosphate hydrolases"/>
    <property type="match status" value="1"/>
</dbReference>
<keyword evidence="3" id="KW-0611">Plant defense</keyword>
<organism evidence="7">
    <name type="scientific">Salix viminalis</name>
    <name type="common">Common osier</name>
    <name type="synonym">Basket willow</name>
    <dbReference type="NCBI Taxonomy" id="40686"/>
    <lineage>
        <taxon>Eukaryota</taxon>
        <taxon>Viridiplantae</taxon>
        <taxon>Streptophyta</taxon>
        <taxon>Embryophyta</taxon>
        <taxon>Tracheophyta</taxon>
        <taxon>Spermatophyta</taxon>
        <taxon>Magnoliopsida</taxon>
        <taxon>eudicotyledons</taxon>
        <taxon>Gunneridae</taxon>
        <taxon>Pentapetalae</taxon>
        <taxon>rosids</taxon>
        <taxon>fabids</taxon>
        <taxon>Malpighiales</taxon>
        <taxon>Salicaceae</taxon>
        <taxon>Saliceae</taxon>
        <taxon>Salix</taxon>
    </lineage>
</organism>
<dbReference type="InterPro" id="IPR050905">
    <property type="entry name" value="Plant_NBS-LRR"/>
</dbReference>
<dbReference type="Pfam" id="PF00931">
    <property type="entry name" value="NB-ARC"/>
    <property type="match status" value="1"/>
</dbReference>
<dbReference type="PRINTS" id="PR00364">
    <property type="entry name" value="DISEASERSIST"/>
</dbReference>
<evidence type="ECO:0000259" key="6">
    <source>
        <dbReference type="Pfam" id="PF23247"/>
    </source>
</evidence>
<dbReference type="GO" id="GO:0006952">
    <property type="term" value="P:defense response"/>
    <property type="evidence" value="ECO:0007669"/>
    <property type="project" value="UniProtKB-KW"/>
</dbReference>
<dbReference type="Gene3D" id="3.40.50.300">
    <property type="entry name" value="P-loop containing nucleotide triphosphate hydrolases"/>
    <property type="match status" value="1"/>
</dbReference>
<dbReference type="GO" id="GO:0043531">
    <property type="term" value="F:ADP binding"/>
    <property type="evidence" value="ECO:0007669"/>
    <property type="project" value="InterPro"/>
</dbReference>
<dbReference type="InterPro" id="IPR057135">
    <property type="entry name" value="At4g27190-like_LRR"/>
</dbReference>
<feature type="domain" description="NB-ARC" evidence="5">
    <location>
        <begin position="2"/>
        <end position="151"/>
    </location>
</feature>
<evidence type="ECO:0000256" key="1">
    <source>
        <dbReference type="ARBA" id="ARBA00008894"/>
    </source>
</evidence>
<name>A0A6N2NFX5_SALVM</name>